<gene>
    <name evidence="2" type="ORF">NTEN_LOCUS3390</name>
</gene>
<organism evidence="2 3">
    <name type="scientific">Nesidiocoris tenuis</name>
    <dbReference type="NCBI Taxonomy" id="355587"/>
    <lineage>
        <taxon>Eukaryota</taxon>
        <taxon>Metazoa</taxon>
        <taxon>Ecdysozoa</taxon>
        <taxon>Arthropoda</taxon>
        <taxon>Hexapoda</taxon>
        <taxon>Insecta</taxon>
        <taxon>Pterygota</taxon>
        <taxon>Neoptera</taxon>
        <taxon>Paraneoptera</taxon>
        <taxon>Hemiptera</taxon>
        <taxon>Heteroptera</taxon>
        <taxon>Panheteroptera</taxon>
        <taxon>Cimicomorpha</taxon>
        <taxon>Miridae</taxon>
        <taxon>Dicyphina</taxon>
        <taxon>Nesidiocoris</taxon>
    </lineage>
</organism>
<protein>
    <submittedName>
        <fullName evidence="2">Uncharacterized protein</fullName>
    </submittedName>
</protein>
<dbReference type="AlphaFoldDB" id="A0A6H5G3J2"/>
<evidence type="ECO:0000313" key="3">
    <source>
        <dbReference type="Proteomes" id="UP000479000"/>
    </source>
</evidence>
<proteinExistence type="predicted"/>
<name>A0A6H5G3J2_9HEMI</name>
<feature type="compositionally biased region" description="Low complexity" evidence="1">
    <location>
        <begin position="56"/>
        <end position="70"/>
    </location>
</feature>
<dbReference type="Proteomes" id="UP000479000">
    <property type="component" value="Unassembled WGS sequence"/>
</dbReference>
<feature type="non-terminal residue" evidence="2">
    <location>
        <position position="112"/>
    </location>
</feature>
<dbReference type="EMBL" id="CADCXU010005331">
    <property type="protein sequence ID" value="CAA9997036.1"/>
    <property type="molecule type" value="Genomic_DNA"/>
</dbReference>
<reference evidence="2 3" key="1">
    <citation type="submission" date="2020-02" db="EMBL/GenBank/DDBJ databases">
        <authorList>
            <person name="Ferguson B K."/>
        </authorList>
    </citation>
    <scope>NUCLEOTIDE SEQUENCE [LARGE SCALE GENOMIC DNA]</scope>
</reference>
<accession>A0A6H5G3J2</accession>
<evidence type="ECO:0000313" key="2">
    <source>
        <dbReference type="EMBL" id="CAA9997036.1"/>
    </source>
</evidence>
<feature type="region of interest" description="Disordered" evidence="1">
    <location>
        <begin position="48"/>
        <end position="80"/>
    </location>
</feature>
<keyword evidence="3" id="KW-1185">Reference proteome</keyword>
<sequence>MLANGGSADVATLIVMLPGRDSDQKGIKRVRVAAVNLEKFRTFVNGITNSHFAQGPPSSRFNSRSSSPRSLHSGHDNRSPFRFSILGRSQYFHLLCKYGSKKRKIEDVIDVE</sequence>
<evidence type="ECO:0000256" key="1">
    <source>
        <dbReference type="SAM" id="MobiDB-lite"/>
    </source>
</evidence>